<gene>
    <name evidence="3" type="ORF">CT19425_MP50158</name>
</gene>
<dbReference type="AlphaFoldDB" id="A0A375INT5"/>
<keyword evidence="1" id="KW-0472">Membrane</keyword>
<evidence type="ECO:0000313" key="4">
    <source>
        <dbReference type="Proteomes" id="UP000255505"/>
    </source>
</evidence>
<keyword evidence="1" id="KW-0812">Transmembrane</keyword>
<organism evidence="3 4">
    <name type="scientific">Cupriavidus taiwanensis</name>
    <dbReference type="NCBI Taxonomy" id="164546"/>
    <lineage>
        <taxon>Bacteria</taxon>
        <taxon>Pseudomonadati</taxon>
        <taxon>Pseudomonadota</taxon>
        <taxon>Betaproteobacteria</taxon>
        <taxon>Burkholderiales</taxon>
        <taxon>Burkholderiaceae</taxon>
        <taxon>Cupriavidus</taxon>
    </lineage>
</organism>
<proteinExistence type="predicted"/>
<protein>
    <recommendedName>
        <fullName evidence="2">DUF6708 domain-containing protein</fullName>
    </recommendedName>
</protein>
<evidence type="ECO:0000256" key="1">
    <source>
        <dbReference type="SAM" id="Phobius"/>
    </source>
</evidence>
<evidence type="ECO:0000313" key="3">
    <source>
        <dbReference type="EMBL" id="SPK75122.1"/>
    </source>
</evidence>
<feature type="transmembrane region" description="Helical" evidence="1">
    <location>
        <begin position="263"/>
        <end position="289"/>
    </location>
</feature>
<dbReference type="Pfam" id="PF20455">
    <property type="entry name" value="DUF6708"/>
    <property type="match status" value="1"/>
</dbReference>
<dbReference type="Proteomes" id="UP000255505">
    <property type="component" value="Plasmid II"/>
</dbReference>
<feature type="transmembrane region" description="Helical" evidence="1">
    <location>
        <begin position="89"/>
        <end position="109"/>
    </location>
</feature>
<dbReference type="InterPro" id="IPR046554">
    <property type="entry name" value="DUF6708"/>
</dbReference>
<sequence>MTAKRSRLEPQSPYWYEDLPERTFCHENDVPDVGEDLLHLDGHFLELSRGSSMQRGAGLLIGGGMLIGIASAAKFIFSLLTEDVSEAPVLTAIFGCGLLAFLILIIYVIKKDLCTPRDLPVRFYRNTGRIISLEYVPKFNPFAKWEVVQRELDWHNLSAEMAKMVGYTGKVYSVRYSLIIAECHPGTDKVKQRIVLKADEIFPIALHRMWAFVRCYMINGKAGLQVGRRSRGISFSRCLLRYYPVLDFTVEGRERRRKLHVTALLYNAVVFIPLFWLFLPLSFCEFVALKVAPEPRWPNPAMGQR</sequence>
<geneLocation type="plasmid" evidence="3">
    <name>II</name>
</geneLocation>
<reference evidence="3 4" key="1">
    <citation type="submission" date="2018-01" db="EMBL/GenBank/DDBJ databases">
        <authorList>
            <person name="Gaut B.S."/>
            <person name="Morton B.R."/>
            <person name="Clegg M.T."/>
            <person name="Duvall M.R."/>
        </authorList>
    </citation>
    <scope>NUCLEOTIDE SEQUENCE [LARGE SCALE GENOMIC DNA]</scope>
    <source>
        <strain evidence="3">Cupriavidus taiwanensis LMG 19425</strain>
        <plasmid evidence="4">Plasmid ii</plasmid>
    </source>
</reference>
<name>A0A375INT5_9BURK</name>
<dbReference type="EMBL" id="LT991977">
    <property type="protein sequence ID" value="SPK75122.1"/>
    <property type="molecule type" value="Genomic_DNA"/>
</dbReference>
<keyword evidence="1" id="KW-1133">Transmembrane helix</keyword>
<feature type="transmembrane region" description="Helical" evidence="1">
    <location>
        <begin position="57"/>
        <end position="77"/>
    </location>
</feature>
<evidence type="ECO:0000259" key="2">
    <source>
        <dbReference type="Pfam" id="PF20455"/>
    </source>
</evidence>
<keyword evidence="3" id="KW-0614">Plasmid</keyword>
<feature type="domain" description="DUF6708" evidence="2">
    <location>
        <begin position="99"/>
        <end position="299"/>
    </location>
</feature>
<accession>A0A375INT5</accession>
<dbReference type="RefSeq" id="WP_147299668.1">
    <property type="nucleotide sequence ID" value="NZ_LT991977.1"/>
</dbReference>